<organism evidence="2 3">
    <name type="scientific">Devosia soli</name>
    <dbReference type="NCBI Taxonomy" id="361041"/>
    <lineage>
        <taxon>Bacteria</taxon>
        <taxon>Pseudomonadati</taxon>
        <taxon>Pseudomonadota</taxon>
        <taxon>Alphaproteobacteria</taxon>
        <taxon>Hyphomicrobiales</taxon>
        <taxon>Devosiaceae</taxon>
        <taxon>Devosia</taxon>
    </lineage>
</organism>
<accession>A0A0F5L456</accession>
<dbReference type="PANTHER" id="PTHR40254">
    <property type="entry name" value="BLR0577 PROTEIN"/>
    <property type="match status" value="1"/>
</dbReference>
<dbReference type="Gene3D" id="3.50.50.60">
    <property type="entry name" value="FAD/NAD(P)-binding domain"/>
    <property type="match status" value="1"/>
</dbReference>
<sequence>MGRKKRIALIGGGPTSVYTLKNLLQSADELDITIFEAGRVAGCGIPYSEEHNTPDMMANITSVEIPPVLVSLADWVRSADLHLLNKFGIDRARVGERDYYPRVLIGAYYADQLARMVAGSAPWHKVGIETETRVLDIKPMSAGFDVVVCRKDTTSKRRFDAVVMATGHLTQSLKPKRVKGLYRSPYPIKDLTLGGDGTALILGSSLSAIDAAVGLAMRHGKFVGEEDDLAFKLEAGAKLRLVMASRKGTVPDADFFYPIPEEPLMIFTPARLEKLRHKGKDGLLNKAFTLFKQQLEVDDPAFLDGLGIARLTPENFAEAYFEMRKTRQGFAAIEDDLNQSKINYRDRRVVMWRYTMMRAHEVFGTVVPYLDERDLKRFRQHLAPAFADAYGCVPHLSIARLLALHRAGCLDIVALGENGTIRYDAGRFTLEAGRQKQSFATLIDARGQSTASISELGFDQLDRALATDDILKRTNGQSQDDQFRLRLKGQPDADIFCISIPVMMERYPFAQGLVACSEAAEVVATAL</sequence>
<dbReference type="PATRIC" id="fig|361041.3.peg.2492"/>
<dbReference type="Proteomes" id="UP000033514">
    <property type="component" value="Unassembled WGS sequence"/>
</dbReference>
<feature type="domain" description="FAD-dependent urate hydroxylase HpyO/Asp monooxygenase CreE-like FAD/NAD(P)-binding" evidence="1">
    <location>
        <begin position="8"/>
        <end position="168"/>
    </location>
</feature>
<evidence type="ECO:0000259" key="1">
    <source>
        <dbReference type="Pfam" id="PF13454"/>
    </source>
</evidence>
<gene>
    <name evidence="2" type="ORF">VW35_15485</name>
</gene>
<dbReference type="AlphaFoldDB" id="A0A0F5L456"/>
<protein>
    <recommendedName>
        <fullName evidence="1">FAD-dependent urate hydroxylase HpyO/Asp monooxygenase CreE-like FAD/NAD(P)-binding domain-containing protein</fullName>
    </recommendedName>
</protein>
<evidence type="ECO:0000313" key="2">
    <source>
        <dbReference type="EMBL" id="KKB77128.1"/>
    </source>
</evidence>
<dbReference type="InterPro" id="IPR036188">
    <property type="entry name" value="FAD/NAD-bd_sf"/>
</dbReference>
<dbReference type="EMBL" id="LAJG01000033">
    <property type="protein sequence ID" value="KKB77128.1"/>
    <property type="molecule type" value="Genomic_DNA"/>
</dbReference>
<name>A0A0F5L456_9HYPH</name>
<dbReference type="OrthoDB" id="6309046at2"/>
<keyword evidence="3" id="KW-1185">Reference proteome</keyword>
<dbReference type="InterPro" id="IPR052189">
    <property type="entry name" value="L-asp_N-monooxygenase_NS-form"/>
</dbReference>
<reference evidence="2 3" key="1">
    <citation type="submission" date="2015-03" db="EMBL/GenBank/DDBJ databases">
        <authorList>
            <person name="Hassan Y.I."/>
            <person name="Lepp D."/>
            <person name="Zhou T."/>
        </authorList>
    </citation>
    <scope>NUCLEOTIDE SEQUENCE [LARGE SCALE GENOMIC DNA]</scope>
    <source>
        <strain evidence="2 3">GH2-10</strain>
    </source>
</reference>
<comment type="caution">
    <text evidence="2">The sequence shown here is derived from an EMBL/GenBank/DDBJ whole genome shotgun (WGS) entry which is preliminary data.</text>
</comment>
<dbReference type="SUPFAM" id="SSF51905">
    <property type="entry name" value="FAD/NAD(P)-binding domain"/>
    <property type="match status" value="1"/>
</dbReference>
<proteinExistence type="predicted"/>
<dbReference type="InterPro" id="IPR038732">
    <property type="entry name" value="HpyO/CreE_NAD-binding"/>
</dbReference>
<dbReference type="RefSeq" id="WP_046144000.1">
    <property type="nucleotide sequence ID" value="NZ_LAJG01000033.1"/>
</dbReference>
<dbReference type="PANTHER" id="PTHR40254:SF1">
    <property type="entry name" value="BLR0577 PROTEIN"/>
    <property type="match status" value="1"/>
</dbReference>
<dbReference type="Pfam" id="PF13454">
    <property type="entry name" value="NAD_binding_9"/>
    <property type="match status" value="1"/>
</dbReference>
<dbReference type="STRING" id="361041.VW35_15485"/>
<evidence type="ECO:0000313" key="3">
    <source>
        <dbReference type="Proteomes" id="UP000033514"/>
    </source>
</evidence>